<comment type="caution">
    <text evidence="12">The sequence shown here is derived from an EMBL/GenBank/DDBJ whole genome shotgun (WGS) entry which is preliminary data.</text>
</comment>
<dbReference type="PANTHER" id="PTHR43386:SF24">
    <property type="entry name" value="OLIGOPEPTIDE TRANSPORT SYSTEM PERMEASE PROTEIN AMID"/>
    <property type="match status" value="1"/>
</dbReference>
<evidence type="ECO:0000256" key="4">
    <source>
        <dbReference type="ARBA" id="ARBA00022692"/>
    </source>
</evidence>
<evidence type="ECO:0000313" key="13">
    <source>
        <dbReference type="Proteomes" id="UP001644719"/>
    </source>
</evidence>
<keyword evidence="5" id="KW-0571">Peptide transport</keyword>
<sequence>MAEDKKIKKCPVSLQPDIENLLQDLSPDDFASASRQEKDDFIQDRQSVSYWKDAWRRLKKNVVAMVALGVIVFLFLFAFVGPLLIPYGYDEFNKGAENLYPYHYTLEDTQRVNDEIASRTQSDVVDVDEMIAQAKAEAEKKGEKFTKKDEAVIRAKAKVAAKPSEDSSEEQSVDEDSVRKELGIKKHIFGYSQAELERKANGEKVFPHVFGTDMYGRDILVRVMYGARVSMSVGVFAAILVLVIGALYGAISGYCGGKVDAVMQRIVELIYAVPEMLVVLLIATALKPILTDYVNSSGTSPMKSFVNVLGPNLISMFIAFGLLYWVTMSRIIRGQVLQLKQQEYVTAARALGASGGRIIRRHLLPNCIGQIVVTTCLQIPSAIFLESFLSYLGVGVSAPLPSLGSMATDALSGMYTYTYRLIVPSVILSIMILAFNLFGDGLRDALDPKLKK</sequence>
<dbReference type="RefSeq" id="WP_148462792.1">
    <property type="nucleotide sequence ID" value="NZ_JAAITS010000045.1"/>
</dbReference>
<keyword evidence="3" id="KW-1003">Cell membrane</keyword>
<dbReference type="Gene3D" id="1.10.3720.10">
    <property type="entry name" value="MetI-like"/>
    <property type="match status" value="1"/>
</dbReference>
<evidence type="ECO:0000256" key="9">
    <source>
        <dbReference type="ARBA" id="ARBA00024202"/>
    </source>
</evidence>
<feature type="transmembrane region" description="Helical" evidence="10">
    <location>
        <begin position="363"/>
        <end position="385"/>
    </location>
</feature>
<feature type="transmembrane region" description="Helical" evidence="10">
    <location>
        <begin position="421"/>
        <end position="442"/>
    </location>
</feature>
<evidence type="ECO:0000259" key="11">
    <source>
        <dbReference type="PROSITE" id="PS50928"/>
    </source>
</evidence>
<dbReference type="Proteomes" id="UP001644719">
    <property type="component" value="Unassembled WGS sequence"/>
</dbReference>
<reference evidence="12 13" key="1">
    <citation type="journal article" date="2020" name="Cell Host Microbe">
        <title>Functional and Genomic Variation between Human-Derived Isolates of Lachnospiraceae Reveals Inter- and Intra-Species Diversity.</title>
        <authorList>
            <person name="Sorbara M.T."/>
            <person name="Littmann E.R."/>
            <person name="Fontana E."/>
            <person name="Moody T.U."/>
            <person name="Kohout C.E."/>
            <person name="Gjonbalaj M."/>
            <person name="Eaton V."/>
            <person name="Seok R."/>
            <person name="Leiner I.M."/>
            <person name="Pamer E.G."/>
        </authorList>
    </citation>
    <scope>NUCLEOTIDE SEQUENCE [LARGE SCALE GENOMIC DNA]</scope>
    <source>
        <strain evidence="12 13">MSK.17.74</strain>
    </source>
</reference>
<keyword evidence="7 10" id="KW-1133">Transmembrane helix</keyword>
<gene>
    <name evidence="12" type="ORF">G5B17_14725</name>
</gene>
<organism evidence="12 13">
    <name type="scientific">Blautia faecis</name>
    <dbReference type="NCBI Taxonomy" id="871665"/>
    <lineage>
        <taxon>Bacteria</taxon>
        <taxon>Bacillati</taxon>
        <taxon>Bacillota</taxon>
        <taxon>Clostridia</taxon>
        <taxon>Lachnospirales</taxon>
        <taxon>Lachnospiraceae</taxon>
        <taxon>Blautia</taxon>
    </lineage>
</organism>
<feature type="transmembrane region" description="Helical" evidence="10">
    <location>
        <begin position="306"/>
        <end position="326"/>
    </location>
</feature>
<feature type="transmembrane region" description="Helical" evidence="10">
    <location>
        <begin position="62"/>
        <end position="85"/>
    </location>
</feature>
<dbReference type="CDD" id="cd06261">
    <property type="entry name" value="TM_PBP2"/>
    <property type="match status" value="1"/>
</dbReference>
<comment type="similarity">
    <text evidence="9">Belongs to the binding-protein-dependent transport system permease family. OppBC subfamily.</text>
</comment>
<feature type="domain" description="ABC transmembrane type-1" evidence="11">
    <location>
        <begin position="227"/>
        <end position="439"/>
    </location>
</feature>
<keyword evidence="8 10" id="KW-0472">Membrane</keyword>
<evidence type="ECO:0000256" key="10">
    <source>
        <dbReference type="RuleBase" id="RU363032"/>
    </source>
</evidence>
<dbReference type="InterPro" id="IPR025966">
    <property type="entry name" value="OppC_N"/>
</dbReference>
<keyword evidence="6" id="KW-0653">Protein transport</keyword>
<feature type="transmembrane region" description="Helical" evidence="10">
    <location>
        <begin position="233"/>
        <end position="254"/>
    </location>
</feature>
<evidence type="ECO:0000256" key="8">
    <source>
        <dbReference type="ARBA" id="ARBA00023136"/>
    </source>
</evidence>
<accession>A0ABX2H9R2</accession>
<evidence type="ECO:0000256" key="3">
    <source>
        <dbReference type="ARBA" id="ARBA00022475"/>
    </source>
</evidence>
<evidence type="ECO:0000256" key="7">
    <source>
        <dbReference type="ARBA" id="ARBA00022989"/>
    </source>
</evidence>
<evidence type="ECO:0000256" key="1">
    <source>
        <dbReference type="ARBA" id="ARBA00004651"/>
    </source>
</evidence>
<feature type="transmembrane region" description="Helical" evidence="10">
    <location>
        <begin position="266"/>
        <end position="286"/>
    </location>
</feature>
<dbReference type="PANTHER" id="PTHR43386">
    <property type="entry name" value="OLIGOPEPTIDE TRANSPORT SYSTEM PERMEASE PROTEIN APPC"/>
    <property type="match status" value="1"/>
</dbReference>
<evidence type="ECO:0000256" key="2">
    <source>
        <dbReference type="ARBA" id="ARBA00022448"/>
    </source>
</evidence>
<keyword evidence="2 10" id="KW-0813">Transport</keyword>
<dbReference type="EMBL" id="JAAITS010000045">
    <property type="protein sequence ID" value="NSG86632.1"/>
    <property type="molecule type" value="Genomic_DNA"/>
</dbReference>
<evidence type="ECO:0000256" key="5">
    <source>
        <dbReference type="ARBA" id="ARBA00022856"/>
    </source>
</evidence>
<keyword evidence="13" id="KW-1185">Reference proteome</keyword>
<name>A0ABX2H9R2_9FIRM</name>
<dbReference type="PROSITE" id="PS50928">
    <property type="entry name" value="ABC_TM1"/>
    <property type="match status" value="1"/>
</dbReference>
<proteinExistence type="inferred from homology"/>
<evidence type="ECO:0000313" key="12">
    <source>
        <dbReference type="EMBL" id="NSG86632.1"/>
    </source>
</evidence>
<dbReference type="Pfam" id="PF00528">
    <property type="entry name" value="BPD_transp_1"/>
    <property type="match status" value="1"/>
</dbReference>
<comment type="subcellular location">
    <subcellularLocation>
        <location evidence="1 10">Cell membrane</location>
        <topology evidence="1 10">Multi-pass membrane protein</topology>
    </subcellularLocation>
</comment>
<dbReference type="Pfam" id="PF12911">
    <property type="entry name" value="OppC_N"/>
    <property type="match status" value="1"/>
</dbReference>
<dbReference type="SUPFAM" id="SSF161098">
    <property type="entry name" value="MetI-like"/>
    <property type="match status" value="1"/>
</dbReference>
<dbReference type="InterPro" id="IPR050366">
    <property type="entry name" value="BP-dependent_transpt_permease"/>
</dbReference>
<evidence type="ECO:0000256" key="6">
    <source>
        <dbReference type="ARBA" id="ARBA00022927"/>
    </source>
</evidence>
<dbReference type="InterPro" id="IPR000515">
    <property type="entry name" value="MetI-like"/>
</dbReference>
<keyword evidence="4 10" id="KW-0812">Transmembrane</keyword>
<protein>
    <submittedName>
        <fullName evidence="12">ABC transporter permease</fullName>
    </submittedName>
</protein>
<dbReference type="InterPro" id="IPR035906">
    <property type="entry name" value="MetI-like_sf"/>
</dbReference>